<dbReference type="PROSITE" id="PS50850">
    <property type="entry name" value="MFS"/>
    <property type="match status" value="1"/>
</dbReference>
<evidence type="ECO:0000256" key="7">
    <source>
        <dbReference type="RuleBase" id="RU003346"/>
    </source>
</evidence>
<feature type="transmembrane region" description="Helical" evidence="8">
    <location>
        <begin position="507"/>
        <end position="532"/>
    </location>
</feature>
<feature type="transmembrane region" description="Helical" evidence="8">
    <location>
        <begin position="76"/>
        <end position="97"/>
    </location>
</feature>
<dbReference type="Gene3D" id="1.20.1250.20">
    <property type="entry name" value="MFS general substrate transporter like domains"/>
    <property type="match status" value="2"/>
</dbReference>
<name>A0A7M5WWR0_9CNID</name>
<dbReference type="GO" id="GO:0016324">
    <property type="term" value="C:apical plasma membrane"/>
    <property type="evidence" value="ECO:0007669"/>
    <property type="project" value="TreeGrafter"/>
</dbReference>
<dbReference type="InterPro" id="IPR005828">
    <property type="entry name" value="MFS_sugar_transport-like"/>
</dbReference>
<dbReference type="Pfam" id="PF00083">
    <property type="entry name" value="Sugar_tr"/>
    <property type="match status" value="2"/>
</dbReference>
<dbReference type="InterPro" id="IPR050814">
    <property type="entry name" value="Myo-inositol_Transporter"/>
</dbReference>
<dbReference type="PANTHER" id="PTHR48020:SF12">
    <property type="entry name" value="PROTON MYO-INOSITOL COTRANSPORTER"/>
    <property type="match status" value="1"/>
</dbReference>
<dbReference type="InterPro" id="IPR005829">
    <property type="entry name" value="Sugar_transporter_CS"/>
</dbReference>
<evidence type="ECO:0000256" key="4">
    <source>
        <dbReference type="ARBA" id="ARBA00022692"/>
    </source>
</evidence>
<keyword evidence="11" id="KW-1185">Reference proteome</keyword>
<dbReference type="AlphaFoldDB" id="A0A7M5WWR0"/>
<evidence type="ECO:0000256" key="8">
    <source>
        <dbReference type="SAM" id="Phobius"/>
    </source>
</evidence>
<comment type="subcellular location">
    <subcellularLocation>
        <location evidence="1">Membrane</location>
        <topology evidence="1">Multi-pass membrane protein</topology>
    </subcellularLocation>
</comment>
<feature type="domain" description="Major facilitator superfamily (MFS) profile" evidence="9">
    <location>
        <begin position="79"/>
        <end position="599"/>
    </location>
</feature>
<evidence type="ECO:0000256" key="3">
    <source>
        <dbReference type="ARBA" id="ARBA00022448"/>
    </source>
</evidence>
<proteinExistence type="inferred from homology"/>
<dbReference type="SUPFAM" id="SSF103473">
    <property type="entry name" value="MFS general substrate transporter"/>
    <property type="match status" value="2"/>
</dbReference>
<feature type="transmembrane region" description="Helical" evidence="8">
    <location>
        <begin position="390"/>
        <end position="409"/>
    </location>
</feature>
<accession>A0A7M5WWR0</accession>
<dbReference type="InterPro" id="IPR036259">
    <property type="entry name" value="MFS_trans_sf"/>
</dbReference>
<keyword evidence="4 8" id="KW-0812">Transmembrane</keyword>
<comment type="similarity">
    <text evidence="2 7">Belongs to the major facilitator superfamily. Sugar transporter (TC 2.A.1.1) family.</text>
</comment>
<evidence type="ECO:0000256" key="2">
    <source>
        <dbReference type="ARBA" id="ARBA00010992"/>
    </source>
</evidence>
<dbReference type="InterPro" id="IPR003663">
    <property type="entry name" value="Sugar/inositol_transpt"/>
</dbReference>
<dbReference type="GeneID" id="136813258"/>
<keyword evidence="6 8" id="KW-0472">Membrane</keyword>
<reference evidence="10" key="1">
    <citation type="submission" date="2021-01" db="UniProtKB">
        <authorList>
            <consortium name="EnsemblMetazoa"/>
        </authorList>
    </citation>
    <scope>IDENTIFICATION</scope>
</reference>
<feature type="transmembrane region" description="Helical" evidence="8">
    <location>
        <begin position="144"/>
        <end position="164"/>
    </location>
</feature>
<feature type="transmembrane region" description="Helical" evidence="8">
    <location>
        <begin position="577"/>
        <end position="595"/>
    </location>
</feature>
<dbReference type="PANTHER" id="PTHR48020">
    <property type="entry name" value="PROTON MYO-INOSITOL COTRANSPORTER"/>
    <property type="match status" value="1"/>
</dbReference>
<dbReference type="GO" id="GO:0005366">
    <property type="term" value="F:myo-inositol:proton symporter activity"/>
    <property type="evidence" value="ECO:0007669"/>
    <property type="project" value="TreeGrafter"/>
</dbReference>
<dbReference type="RefSeq" id="XP_066925872.1">
    <property type="nucleotide sequence ID" value="XM_067069771.1"/>
</dbReference>
<evidence type="ECO:0000313" key="11">
    <source>
        <dbReference type="Proteomes" id="UP000594262"/>
    </source>
</evidence>
<feature type="transmembrane region" description="Helical" evidence="8">
    <location>
        <begin position="170"/>
        <end position="192"/>
    </location>
</feature>
<sequence>MGTQENPVFTLDSEFSEDEEIFCSPTTGSKHQVAAAKQHDEEDEDNCLNEKTPFIKSTSHNSDDNSINIVQLSCHLYVLVFISAIGGFLFGYDTGVISGAMIPIKRQFHLSYESQEIIVAITLVGAIIGAVSSAYLNDRFGRRIVLLIAAFSFTLGSITMGLAVNDVSLIIVGRFIVGLGIGYASMTVPIYIAEAVPPKIRGTLVTTNQLMITFGIFMASLINSLLSYTGSNGWRFMLGVGAIPGFIMFVGMFFLPESPRWLLINGQREKARDVFIKLRGDSNVDEELEHISQSIENTQDSFMDTLKKVGQSTGVKRALLVGCGLQAFQQFSAINTVMYYSATIIEMAGVEDETEILWMATIVSFGNFAVTIFAMFIVDRIKRRKLMIGSLFGTGVGLLIIASTFIFFYKNSMKTNFKPTLGLSSNKTFASKCMNYDRCFTCIENSKCGFCYTTVGLEPSKASCLPINKTRKVNDHRTDWCSNSVFNLQEDISNLKWSTLSCPSSTAWLAVSGMIFFLAAFAVGVGPLPWAINAEMYPLWARNIGQSAATSTNWTFNLVISLTFLNLIEWFTKPGVFIFYAILTFCGCLFLFLLLPETKGIRMEDVATLFDGKLLVPGKR</sequence>
<dbReference type="PRINTS" id="PR00171">
    <property type="entry name" value="SUGRTRNSPORT"/>
</dbReference>
<feature type="transmembrane region" description="Helical" evidence="8">
    <location>
        <begin position="356"/>
        <end position="378"/>
    </location>
</feature>
<feature type="transmembrane region" description="Helical" evidence="8">
    <location>
        <begin position="117"/>
        <end position="137"/>
    </location>
</feature>
<evidence type="ECO:0000256" key="5">
    <source>
        <dbReference type="ARBA" id="ARBA00022989"/>
    </source>
</evidence>
<feature type="transmembrane region" description="Helical" evidence="8">
    <location>
        <begin position="553"/>
        <end position="571"/>
    </location>
</feature>
<feature type="transmembrane region" description="Helical" evidence="8">
    <location>
        <begin position="204"/>
        <end position="222"/>
    </location>
</feature>
<protein>
    <recommendedName>
        <fullName evidence="9">Major facilitator superfamily (MFS) profile domain-containing protein</fullName>
    </recommendedName>
</protein>
<dbReference type="OrthoDB" id="6339427at2759"/>
<dbReference type="NCBIfam" id="TIGR00879">
    <property type="entry name" value="SP"/>
    <property type="match status" value="1"/>
</dbReference>
<dbReference type="InterPro" id="IPR020846">
    <property type="entry name" value="MFS_dom"/>
</dbReference>
<feature type="transmembrane region" description="Helical" evidence="8">
    <location>
        <begin position="234"/>
        <end position="255"/>
    </location>
</feature>
<keyword evidence="5 8" id="KW-1133">Transmembrane helix</keyword>
<evidence type="ECO:0000313" key="10">
    <source>
        <dbReference type="EnsemblMetazoa" id="CLYHEMP014363.1"/>
    </source>
</evidence>
<dbReference type="PROSITE" id="PS00217">
    <property type="entry name" value="SUGAR_TRANSPORT_2"/>
    <property type="match status" value="1"/>
</dbReference>
<feature type="transmembrane region" description="Helical" evidence="8">
    <location>
        <begin position="318"/>
        <end position="341"/>
    </location>
</feature>
<keyword evidence="3 7" id="KW-0813">Transport</keyword>
<evidence type="ECO:0000256" key="6">
    <source>
        <dbReference type="ARBA" id="ARBA00023136"/>
    </source>
</evidence>
<dbReference type="EnsemblMetazoa" id="CLYHEMT014363.1">
    <property type="protein sequence ID" value="CLYHEMP014363.1"/>
    <property type="gene ID" value="CLYHEMG014363"/>
</dbReference>
<evidence type="ECO:0000256" key="1">
    <source>
        <dbReference type="ARBA" id="ARBA00004141"/>
    </source>
</evidence>
<dbReference type="Proteomes" id="UP000594262">
    <property type="component" value="Unplaced"/>
</dbReference>
<evidence type="ECO:0000259" key="9">
    <source>
        <dbReference type="PROSITE" id="PS50850"/>
    </source>
</evidence>
<organism evidence="10 11">
    <name type="scientific">Clytia hemisphaerica</name>
    <dbReference type="NCBI Taxonomy" id="252671"/>
    <lineage>
        <taxon>Eukaryota</taxon>
        <taxon>Metazoa</taxon>
        <taxon>Cnidaria</taxon>
        <taxon>Hydrozoa</taxon>
        <taxon>Hydroidolina</taxon>
        <taxon>Leptothecata</taxon>
        <taxon>Obeliida</taxon>
        <taxon>Clytiidae</taxon>
        <taxon>Clytia</taxon>
    </lineage>
</organism>